<gene>
    <name evidence="2" type="primary">nfnB</name>
    <name evidence="2" type="ORF">SCFA_420046</name>
</gene>
<keyword evidence="2" id="KW-0560">Oxidoreductase</keyword>
<dbReference type="EMBL" id="CAADRM010000106">
    <property type="protein sequence ID" value="VFU15577.1"/>
    <property type="molecule type" value="Genomic_DNA"/>
</dbReference>
<evidence type="ECO:0000259" key="1">
    <source>
        <dbReference type="PROSITE" id="PS51384"/>
    </source>
</evidence>
<dbReference type="InterPro" id="IPR012165">
    <property type="entry name" value="Cyt_c3_hydrogenase_gsu"/>
</dbReference>
<reference evidence="2" key="1">
    <citation type="submission" date="2019-03" db="EMBL/GenBank/DDBJ databases">
        <authorList>
            <person name="Hao L."/>
        </authorList>
    </citation>
    <scope>NUCLEOTIDE SEQUENCE</scope>
</reference>
<dbReference type="NCBIfam" id="NF004862">
    <property type="entry name" value="PRK06222.1"/>
    <property type="match status" value="1"/>
</dbReference>
<dbReference type="InterPro" id="IPR017938">
    <property type="entry name" value="Riboflavin_synthase-like_b-brl"/>
</dbReference>
<dbReference type="CDD" id="cd06219">
    <property type="entry name" value="DHOD_e_trans_like1"/>
    <property type="match status" value="1"/>
</dbReference>
<dbReference type="Gene3D" id="2.40.30.10">
    <property type="entry name" value="Translation factors"/>
    <property type="match status" value="1"/>
</dbReference>
<dbReference type="InterPro" id="IPR001433">
    <property type="entry name" value="OxRdtase_FAD/NAD-bd"/>
</dbReference>
<name>A0A485M1L3_9ZZZZ</name>
<dbReference type="AlphaFoldDB" id="A0A485M1L3"/>
<dbReference type="PANTHER" id="PTHR43513">
    <property type="entry name" value="DIHYDROOROTATE DEHYDROGENASE B (NAD(+)), ELECTRON TRANSFER SUBUNIT"/>
    <property type="match status" value="1"/>
</dbReference>
<dbReference type="Pfam" id="PF00175">
    <property type="entry name" value="NAD_binding_1"/>
    <property type="match status" value="1"/>
</dbReference>
<dbReference type="Pfam" id="PF10418">
    <property type="entry name" value="DHODB_Fe-S_bind"/>
    <property type="match status" value="1"/>
</dbReference>
<protein>
    <submittedName>
        <fullName evidence="2">Fd:NADP oxidoreductase subunit beta</fullName>
        <ecNumber evidence="2">1.18.1.2</ecNumber>
        <ecNumber evidence="2">1.8.1.19</ecNumber>
    </submittedName>
</protein>
<sequence length="284" mass="30842">MSAKILEKQQLSDNVFKLVLDAPKIAKKRKAGQFVVLRIHEQGERIPLTIADADPAKGTLTIIFQVVGKSTAHLSELNAGDSLLDLVGPMGQPTHIEKIGTVACVGGGVGVAPVYPITQAMKNAGNYVISIIGARSKDLIIMEEEMKAVSDEIIVTTDDGTYGYHGFVSQALEEKYLMTGNKKIDMVVAIGPVPMMRALCDVTKKYNVPTVVSLNSIMVDATGMCGACRVTVGGKTRFVCVDGPEFDGHQVDFKELIDRQRIYLDQEKECYDHYCTCKQQGKGA</sequence>
<dbReference type="GO" id="GO:0051537">
    <property type="term" value="F:2 iron, 2 sulfur cluster binding"/>
    <property type="evidence" value="ECO:0007669"/>
    <property type="project" value="InterPro"/>
</dbReference>
<dbReference type="InterPro" id="IPR039261">
    <property type="entry name" value="FNR_nucleotide-bd"/>
</dbReference>
<dbReference type="EC" id="1.8.1.19" evidence="2"/>
<feature type="domain" description="FAD-binding FR-type" evidence="1">
    <location>
        <begin position="1"/>
        <end position="96"/>
    </location>
</feature>
<dbReference type="Pfam" id="PF00970">
    <property type="entry name" value="FAD_binding_6"/>
    <property type="match status" value="1"/>
</dbReference>
<organism evidence="2">
    <name type="scientific">anaerobic digester metagenome</name>
    <dbReference type="NCBI Taxonomy" id="1263854"/>
    <lineage>
        <taxon>unclassified sequences</taxon>
        <taxon>metagenomes</taxon>
        <taxon>ecological metagenomes</taxon>
    </lineage>
</organism>
<dbReference type="PANTHER" id="PTHR43513:SF3">
    <property type="entry name" value="DIHYDROOROTATE DEHYDROGENASE B (NAD(+)), ELECTRON TRANSFER SUBUNIT-RELATED"/>
    <property type="match status" value="1"/>
</dbReference>
<accession>A0A485M1L3</accession>
<dbReference type="SUPFAM" id="SSF52343">
    <property type="entry name" value="Ferredoxin reductase-like, C-terminal NADP-linked domain"/>
    <property type="match status" value="1"/>
</dbReference>
<dbReference type="GO" id="GO:0004324">
    <property type="term" value="F:ferredoxin-NADP+ reductase activity"/>
    <property type="evidence" value="ECO:0007669"/>
    <property type="project" value="UniProtKB-EC"/>
</dbReference>
<dbReference type="PROSITE" id="PS51384">
    <property type="entry name" value="FAD_FR"/>
    <property type="match status" value="1"/>
</dbReference>
<dbReference type="InterPro" id="IPR050353">
    <property type="entry name" value="PyrK_electron_transfer"/>
</dbReference>
<dbReference type="InterPro" id="IPR017927">
    <property type="entry name" value="FAD-bd_FR_type"/>
</dbReference>
<dbReference type="GO" id="GO:0050660">
    <property type="term" value="F:flavin adenine dinucleotide binding"/>
    <property type="evidence" value="ECO:0007669"/>
    <property type="project" value="InterPro"/>
</dbReference>
<dbReference type="SUPFAM" id="SSF63380">
    <property type="entry name" value="Riboflavin synthase domain-like"/>
    <property type="match status" value="1"/>
</dbReference>
<dbReference type="Gene3D" id="3.40.50.80">
    <property type="entry name" value="Nucleotide-binding domain of ferredoxin-NADP reductase (FNR) module"/>
    <property type="match status" value="1"/>
</dbReference>
<proteinExistence type="predicted"/>
<dbReference type="InterPro" id="IPR019480">
    <property type="entry name" value="Dihydroorotate_DH_Fe-S-bd"/>
</dbReference>
<dbReference type="GO" id="GO:0006221">
    <property type="term" value="P:pyrimidine nucleotide biosynthetic process"/>
    <property type="evidence" value="ECO:0007669"/>
    <property type="project" value="InterPro"/>
</dbReference>
<dbReference type="InterPro" id="IPR008333">
    <property type="entry name" value="Cbr1-like_FAD-bd_dom"/>
</dbReference>
<dbReference type="EC" id="1.18.1.2" evidence="2"/>
<dbReference type="PIRSF" id="PIRSF006816">
    <property type="entry name" value="Cyc3_hyd_g"/>
    <property type="match status" value="1"/>
</dbReference>
<evidence type="ECO:0000313" key="2">
    <source>
        <dbReference type="EMBL" id="VFU15577.1"/>
    </source>
</evidence>